<comment type="subcellular location">
    <subcellularLocation>
        <location evidence="1">Cell membrane</location>
        <topology evidence="1">Multi-pass membrane protein</topology>
    </subcellularLocation>
</comment>
<evidence type="ECO:0000256" key="5">
    <source>
        <dbReference type="ARBA" id="ARBA00023040"/>
    </source>
</evidence>
<keyword evidence="3 11" id="KW-0812">Transmembrane</keyword>
<evidence type="ECO:0000256" key="6">
    <source>
        <dbReference type="ARBA" id="ARBA00023136"/>
    </source>
</evidence>
<comment type="caution">
    <text evidence="13">The sequence shown here is derived from an EMBL/GenBank/DDBJ whole genome shotgun (WGS) entry which is preliminary data.</text>
</comment>
<feature type="transmembrane region" description="Helical" evidence="11">
    <location>
        <begin position="168"/>
        <end position="188"/>
    </location>
</feature>
<keyword evidence="7" id="KW-1015">Disulfide bond</keyword>
<keyword evidence="6 11" id="KW-0472">Membrane</keyword>
<dbReference type="PRINTS" id="PR00529">
    <property type="entry name" value="GNADOTRPHINR"/>
</dbReference>
<keyword evidence="2" id="KW-1003">Cell membrane</keyword>
<evidence type="ECO:0000256" key="3">
    <source>
        <dbReference type="ARBA" id="ARBA00022692"/>
    </source>
</evidence>
<protein>
    <submittedName>
        <fullName evidence="13">Gonadotropin-releasing hormone II receptor</fullName>
    </submittedName>
</protein>
<keyword evidence="5" id="KW-0297">G-protein coupled receptor</keyword>
<dbReference type="PANTHER" id="PTHR24241:SF69">
    <property type="entry name" value="GONADOTROPIN-RELEASING HORMONE II RECEPTOR-RELATED"/>
    <property type="match status" value="1"/>
</dbReference>
<dbReference type="Gene3D" id="1.20.1070.10">
    <property type="entry name" value="Rhodopsin 7-helix transmembrane proteins"/>
    <property type="match status" value="1"/>
</dbReference>
<keyword evidence="9" id="KW-0807">Transducer</keyword>
<feature type="transmembrane region" description="Helical" evidence="11">
    <location>
        <begin position="88"/>
        <end position="107"/>
    </location>
</feature>
<dbReference type="Proteomes" id="UP001369086">
    <property type="component" value="Unassembled WGS sequence"/>
</dbReference>
<dbReference type="PANTHER" id="PTHR24241">
    <property type="entry name" value="NEUROPEPTIDE RECEPTOR-RELATED G-PROTEIN COUPLED RECEPTOR"/>
    <property type="match status" value="1"/>
</dbReference>
<keyword evidence="8 13" id="KW-0675">Receptor</keyword>
<dbReference type="InterPro" id="IPR017452">
    <property type="entry name" value="GPCR_Rhodpsn_7TM"/>
</dbReference>
<feature type="domain" description="G-protein coupled receptors family 1 profile" evidence="12">
    <location>
        <begin position="67"/>
        <end position="334"/>
    </location>
</feature>
<name>A0ABR1A9Z5_HUSHU</name>
<feature type="transmembrane region" description="Helical" evidence="11">
    <location>
        <begin position="52"/>
        <end position="76"/>
    </location>
</feature>
<reference evidence="13 14" key="1">
    <citation type="submission" date="2021-05" db="EMBL/GenBank/DDBJ databases">
        <authorList>
            <person name="Zahm M."/>
            <person name="Klopp C."/>
            <person name="Cabau C."/>
            <person name="Kuhl H."/>
            <person name="Suciu R."/>
            <person name="Ciorpac M."/>
            <person name="Holostenco D."/>
            <person name="Gessner J."/>
            <person name="Wuertz S."/>
            <person name="Hohne C."/>
            <person name="Stock M."/>
            <person name="Gislard M."/>
            <person name="Lluch J."/>
            <person name="Milhes M."/>
            <person name="Lampietro C."/>
            <person name="Lopez Roques C."/>
            <person name="Donnadieu C."/>
            <person name="Du K."/>
            <person name="Schartl M."/>
            <person name="Guiguen Y."/>
        </authorList>
    </citation>
    <scope>NUCLEOTIDE SEQUENCE [LARGE SCALE GENOMIC DNA]</scope>
    <source>
        <strain evidence="13">Hh-F2</strain>
        <tissue evidence="13">Blood</tissue>
    </source>
</reference>
<dbReference type="PROSITE" id="PS50262">
    <property type="entry name" value="G_PROTEIN_RECEP_F1_2"/>
    <property type="match status" value="1"/>
</dbReference>
<evidence type="ECO:0000256" key="7">
    <source>
        <dbReference type="ARBA" id="ARBA00023157"/>
    </source>
</evidence>
<accession>A0ABR1A9Z5</accession>
<dbReference type="InterPro" id="IPR000276">
    <property type="entry name" value="GPCR_Rhodpsn"/>
</dbReference>
<dbReference type="Pfam" id="PF00001">
    <property type="entry name" value="7tm_1"/>
    <property type="match status" value="1"/>
</dbReference>
<evidence type="ECO:0000259" key="12">
    <source>
        <dbReference type="PROSITE" id="PS50262"/>
    </source>
</evidence>
<dbReference type="EMBL" id="JAHFZB010000001">
    <property type="protein sequence ID" value="KAK6493927.1"/>
    <property type="molecule type" value="Genomic_DNA"/>
</dbReference>
<evidence type="ECO:0000313" key="14">
    <source>
        <dbReference type="Proteomes" id="UP001369086"/>
    </source>
</evidence>
<feature type="transmembrane region" description="Helical" evidence="11">
    <location>
        <begin position="319"/>
        <end position="339"/>
    </location>
</feature>
<proteinExistence type="predicted"/>
<evidence type="ECO:0000256" key="10">
    <source>
        <dbReference type="SAM" id="MobiDB-lite"/>
    </source>
</evidence>
<organism evidence="13 14">
    <name type="scientific">Huso huso</name>
    <name type="common">Beluga</name>
    <name type="synonym">Acipenser huso</name>
    <dbReference type="NCBI Taxonomy" id="61971"/>
    <lineage>
        <taxon>Eukaryota</taxon>
        <taxon>Metazoa</taxon>
        <taxon>Chordata</taxon>
        <taxon>Craniata</taxon>
        <taxon>Vertebrata</taxon>
        <taxon>Euteleostomi</taxon>
        <taxon>Actinopterygii</taxon>
        <taxon>Chondrostei</taxon>
        <taxon>Acipenseriformes</taxon>
        <taxon>Acipenseridae</taxon>
        <taxon>Huso</taxon>
    </lineage>
</organism>
<feature type="transmembrane region" description="Helical" evidence="11">
    <location>
        <begin position="279"/>
        <end position="299"/>
    </location>
</feature>
<evidence type="ECO:0000256" key="4">
    <source>
        <dbReference type="ARBA" id="ARBA00022989"/>
    </source>
</evidence>
<evidence type="ECO:0000256" key="8">
    <source>
        <dbReference type="ARBA" id="ARBA00023170"/>
    </source>
</evidence>
<feature type="transmembrane region" description="Helical" evidence="11">
    <location>
        <begin position="217"/>
        <end position="244"/>
    </location>
</feature>
<keyword evidence="4 11" id="KW-1133">Transmembrane helix</keyword>
<keyword evidence="14" id="KW-1185">Reference proteome</keyword>
<dbReference type="SUPFAM" id="SSF81321">
    <property type="entry name" value="Family A G protein-coupled receptor-like"/>
    <property type="match status" value="1"/>
</dbReference>
<evidence type="ECO:0000256" key="11">
    <source>
        <dbReference type="SAM" id="Phobius"/>
    </source>
</evidence>
<feature type="transmembrane region" description="Helical" evidence="11">
    <location>
        <begin position="127"/>
        <end position="147"/>
    </location>
</feature>
<evidence type="ECO:0000256" key="9">
    <source>
        <dbReference type="ARBA" id="ARBA00023224"/>
    </source>
</evidence>
<evidence type="ECO:0000256" key="2">
    <source>
        <dbReference type="ARBA" id="ARBA00022475"/>
    </source>
</evidence>
<dbReference type="InterPro" id="IPR001658">
    <property type="entry name" value="GphnRH_fam_rcpt"/>
</dbReference>
<gene>
    <name evidence="13" type="ORF">HHUSO_G347</name>
</gene>
<dbReference type="PRINTS" id="PR00237">
    <property type="entry name" value="GPCRRHODOPSN"/>
</dbReference>
<evidence type="ECO:0000313" key="13">
    <source>
        <dbReference type="EMBL" id="KAK6493927.1"/>
    </source>
</evidence>
<evidence type="ECO:0000256" key="1">
    <source>
        <dbReference type="ARBA" id="ARBA00004651"/>
    </source>
</evidence>
<feature type="region of interest" description="Disordered" evidence="10">
    <location>
        <begin position="345"/>
        <end position="366"/>
    </location>
</feature>
<sequence length="428" mass="46981">MKTTQHFITMIPSSDSTFIQRQESCTNTTNTSLVDAFKDNLLLPTFTTASKIRVAVTFILFVISAFLNLAVLFSTLRNHRGKKSHIRMLIFNLCCADLLVTGVVMPLDAVWNTTVQWNAGNIACKFFMFLKLVAMYSCAFVTVVISIDRYCVILHPLGIGSANQRNTIILTVAWVLSTVFAVPQLFLFHTVSISHPEPFTQCVTHGSFTEPWQEKAYFLFTFTWLFLVPFVVMVFCYTCILVTVSRKVNTGDMHCKHATLRCTRDNTPKVRMKTLRMTIVLMGTFILCWTPYYVLGFWYCFFPEMINTQAVPEAINHVLFIFGLLNSFLDPIISQLGYLKIKKGRTPSSAGQPPKPTSVAATPAAEGSLVKASRMSTSRGLSARADVSATAGVPSNAAASVATAGVSHASDAAGVPSGAACVATAKNV</sequence>